<dbReference type="AlphaFoldDB" id="A0A8X6NAY0"/>
<feature type="non-terminal residue" evidence="1">
    <location>
        <position position="1"/>
    </location>
</feature>
<reference evidence="1" key="1">
    <citation type="submission" date="2020-08" db="EMBL/GenBank/DDBJ databases">
        <title>Multicomponent nature underlies the extraordinary mechanical properties of spider dragline silk.</title>
        <authorList>
            <person name="Kono N."/>
            <person name="Nakamura H."/>
            <person name="Mori M."/>
            <person name="Yoshida Y."/>
            <person name="Ohtoshi R."/>
            <person name="Malay A.D."/>
            <person name="Moran D.A.P."/>
            <person name="Tomita M."/>
            <person name="Numata K."/>
            <person name="Arakawa K."/>
        </authorList>
    </citation>
    <scope>NUCLEOTIDE SEQUENCE</scope>
</reference>
<evidence type="ECO:0000313" key="2">
    <source>
        <dbReference type="Proteomes" id="UP000887013"/>
    </source>
</evidence>
<gene>
    <name evidence="1" type="ORF">NPIL_460491</name>
</gene>
<protein>
    <submittedName>
        <fullName evidence="1">Uncharacterized protein</fullName>
    </submittedName>
</protein>
<name>A0A8X6NAY0_NEPPI</name>
<dbReference type="EMBL" id="BMAW01055945">
    <property type="protein sequence ID" value="GFT03595.1"/>
    <property type="molecule type" value="Genomic_DNA"/>
</dbReference>
<sequence>TDRRHWLCEGEPCREQKSMNFVMRTGVVPFVDVSVQNFNVHSLSFPQVEIPYG</sequence>
<proteinExistence type="predicted"/>
<accession>A0A8X6NAY0</accession>
<evidence type="ECO:0000313" key="1">
    <source>
        <dbReference type="EMBL" id="GFT03595.1"/>
    </source>
</evidence>
<dbReference type="Proteomes" id="UP000887013">
    <property type="component" value="Unassembled WGS sequence"/>
</dbReference>
<comment type="caution">
    <text evidence="1">The sequence shown here is derived from an EMBL/GenBank/DDBJ whole genome shotgun (WGS) entry which is preliminary data.</text>
</comment>
<organism evidence="1 2">
    <name type="scientific">Nephila pilipes</name>
    <name type="common">Giant wood spider</name>
    <name type="synonym">Nephila maculata</name>
    <dbReference type="NCBI Taxonomy" id="299642"/>
    <lineage>
        <taxon>Eukaryota</taxon>
        <taxon>Metazoa</taxon>
        <taxon>Ecdysozoa</taxon>
        <taxon>Arthropoda</taxon>
        <taxon>Chelicerata</taxon>
        <taxon>Arachnida</taxon>
        <taxon>Araneae</taxon>
        <taxon>Araneomorphae</taxon>
        <taxon>Entelegynae</taxon>
        <taxon>Araneoidea</taxon>
        <taxon>Nephilidae</taxon>
        <taxon>Nephila</taxon>
    </lineage>
</organism>
<keyword evidence="2" id="KW-1185">Reference proteome</keyword>